<keyword evidence="3" id="KW-1185">Reference proteome</keyword>
<dbReference type="PANTHER" id="PTHR43539:SF78">
    <property type="entry name" value="FLAVIN-CONTAINING MONOOXYGENASE"/>
    <property type="match status" value="1"/>
</dbReference>
<dbReference type="SUPFAM" id="SSF51905">
    <property type="entry name" value="FAD/NAD(P)-binding domain"/>
    <property type="match status" value="1"/>
</dbReference>
<dbReference type="PANTHER" id="PTHR43539">
    <property type="entry name" value="FLAVIN-BINDING MONOOXYGENASE-LIKE PROTEIN (AFU_ORTHOLOGUE AFUA_4G09220)"/>
    <property type="match status" value="1"/>
</dbReference>
<protein>
    <submittedName>
        <fullName evidence="2">NAD(P)/FAD-dependent oxidoreductase</fullName>
    </submittedName>
</protein>
<dbReference type="InterPro" id="IPR050982">
    <property type="entry name" value="Auxin_biosynth/cation_transpt"/>
</dbReference>
<sequence>MANTHASCPVVVIGGGPSGLATAAILRRAQVPVVVIERSDRIGDGWRAHYDHLRLHTPRRLSGLPGLPVPRSAGTWVARDDWAAYLEQYAAHHRLDVRTGTHVERVTLGRRRPGAGSTPVEWLVHTRHDVLTARAVVLATGRNHTPHVPDWPGAGSFTGRLLHSKDYRDPASYEGRRVLVVGAGNSGTEIAVALSRAAAARVWLSVRAAPNIVPKNSSRWQAAGIWARRLPPAWGDSATGLIRRLLLPDLSAHGLPLPEEGLYTRSARDGTSPVHDRGIVAAVLDGRVQPVAETTRFEGALVHLSDGSVLAPDVVIAATGYRTGLEDLIDAADMLGPRGRPLITGARTCPDAPGLFFAGFGNPLYGALYQAGVDAHRIARAINGTGAQVRSLFPRPRSGSRQTMQRT</sequence>
<dbReference type="Pfam" id="PF13738">
    <property type="entry name" value="Pyr_redox_3"/>
    <property type="match status" value="1"/>
</dbReference>
<proteinExistence type="predicted"/>
<organism evidence="2 3">
    <name type="scientific">Streptomyces gobitricini</name>
    <dbReference type="NCBI Taxonomy" id="68211"/>
    <lineage>
        <taxon>Bacteria</taxon>
        <taxon>Bacillati</taxon>
        <taxon>Actinomycetota</taxon>
        <taxon>Actinomycetes</taxon>
        <taxon>Kitasatosporales</taxon>
        <taxon>Streptomycetaceae</taxon>
        <taxon>Streptomyces</taxon>
    </lineage>
</organism>
<dbReference type="RefSeq" id="WP_344365371.1">
    <property type="nucleotide sequence ID" value="NZ_BAAASR010000030.1"/>
</dbReference>
<dbReference type="PRINTS" id="PR00469">
    <property type="entry name" value="PNDRDTASEII"/>
</dbReference>
<dbReference type="EMBL" id="BAAASR010000030">
    <property type="protein sequence ID" value="GAA2511871.1"/>
    <property type="molecule type" value="Genomic_DNA"/>
</dbReference>
<gene>
    <name evidence="2" type="ORF">GCM10010393_50950</name>
</gene>
<evidence type="ECO:0000313" key="3">
    <source>
        <dbReference type="Proteomes" id="UP001499942"/>
    </source>
</evidence>
<reference evidence="2 3" key="1">
    <citation type="journal article" date="2019" name="Int. J. Syst. Evol. Microbiol.">
        <title>The Global Catalogue of Microorganisms (GCM) 10K type strain sequencing project: providing services to taxonomists for standard genome sequencing and annotation.</title>
        <authorList>
            <consortium name="The Broad Institute Genomics Platform"/>
            <consortium name="The Broad Institute Genome Sequencing Center for Infectious Disease"/>
            <person name="Wu L."/>
            <person name="Ma J."/>
        </authorList>
    </citation>
    <scope>NUCLEOTIDE SEQUENCE [LARGE SCALE GENOMIC DNA]</scope>
    <source>
        <strain evidence="2 3">JCM 5062</strain>
    </source>
</reference>
<dbReference type="SUPFAM" id="SSF51735">
    <property type="entry name" value="NAD(P)-binding Rossmann-fold domains"/>
    <property type="match status" value="1"/>
</dbReference>
<dbReference type="InterPro" id="IPR036188">
    <property type="entry name" value="FAD/NAD-bd_sf"/>
</dbReference>
<accession>A0ABN3MZU4</accession>
<dbReference type="Gene3D" id="3.50.50.60">
    <property type="entry name" value="FAD/NAD(P)-binding domain"/>
    <property type="match status" value="1"/>
</dbReference>
<dbReference type="Proteomes" id="UP001499942">
    <property type="component" value="Unassembled WGS sequence"/>
</dbReference>
<keyword evidence="1" id="KW-0560">Oxidoreductase</keyword>
<dbReference type="PRINTS" id="PR00368">
    <property type="entry name" value="FADPNR"/>
</dbReference>
<evidence type="ECO:0000256" key="1">
    <source>
        <dbReference type="ARBA" id="ARBA00023002"/>
    </source>
</evidence>
<name>A0ABN3MZU4_9ACTN</name>
<dbReference type="InterPro" id="IPR036291">
    <property type="entry name" value="NAD(P)-bd_dom_sf"/>
</dbReference>
<comment type="caution">
    <text evidence="2">The sequence shown here is derived from an EMBL/GenBank/DDBJ whole genome shotgun (WGS) entry which is preliminary data.</text>
</comment>
<evidence type="ECO:0000313" key="2">
    <source>
        <dbReference type="EMBL" id="GAA2511871.1"/>
    </source>
</evidence>